<dbReference type="FunFam" id="3.30.40.10:FF:000416">
    <property type="entry name" value="RBR-type E3 ubiquitin transferase"/>
    <property type="match status" value="1"/>
</dbReference>
<evidence type="ECO:0000256" key="9">
    <source>
        <dbReference type="ARBA" id="ARBA00022833"/>
    </source>
</evidence>
<dbReference type="SUPFAM" id="SSF57850">
    <property type="entry name" value="RING/U-box"/>
    <property type="match status" value="2"/>
</dbReference>
<dbReference type="PANTHER" id="PTHR11685">
    <property type="entry name" value="RBR FAMILY RING FINGER AND IBR DOMAIN-CONTAINING"/>
    <property type="match status" value="1"/>
</dbReference>
<dbReference type="PROSITE" id="PS50089">
    <property type="entry name" value="ZF_RING_2"/>
    <property type="match status" value="1"/>
</dbReference>
<dbReference type="Gene3D" id="1.20.120.1750">
    <property type="match status" value="1"/>
</dbReference>
<evidence type="ECO:0000256" key="7">
    <source>
        <dbReference type="ARBA" id="ARBA00022771"/>
    </source>
</evidence>
<dbReference type="Pfam" id="PF22191">
    <property type="entry name" value="IBR_1"/>
    <property type="match status" value="1"/>
</dbReference>
<dbReference type="PROSITE" id="PS50908">
    <property type="entry name" value="RWD"/>
    <property type="match status" value="1"/>
</dbReference>
<dbReference type="GO" id="GO:0016567">
    <property type="term" value="P:protein ubiquitination"/>
    <property type="evidence" value="ECO:0007669"/>
    <property type="project" value="InterPro"/>
</dbReference>
<dbReference type="InterPro" id="IPR031127">
    <property type="entry name" value="E3_UB_ligase_RBR"/>
</dbReference>
<evidence type="ECO:0000256" key="11">
    <source>
        <dbReference type="PROSITE-ProRule" id="PRU00175"/>
    </source>
</evidence>
<dbReference type="InterPro" id="IPR006575">
    <property type="entry name" value="RWD_dom"/>
</dbReference>
<dbReference type="InterPro" id="IPR002867">
    <property type="entry name" value="IBR_dom"/>
</dbReference>
<dbReference type="InterPro" id="IPR001841">
    <property type="entry name" value="Znf_RING"/>
</dbReference>
<dbReference type="InterPro" id="IPR016135">
    <property type="entry name" value="UBQ-conjugating_enzyme/RWD"/>
</dbReference>
<dbReference type="Pfam" id="PF05773">
    <property type="entry name" value="RWD"/>
    <property type="match status" value="1"/>
</dbReference>
<keyword evidence="6" id="KW-0677">Repeat</keyword>
<dbReference type="CDD" id="cd20354">
    <property type="entry name" value="Rcat_RBR_RNF14"/>
    <property type="match status" value="1"/>
</dbReference>
<keyword evidence="9" id="KW-0862">Zinc</keyword>
<comment type="similarity">
    <text evidence="10">Belongs to the RBR family. RNF14 subfamily.</text>
</comment>
<dbReference type="InterPro" id="IPR047548">
    <property type="entry name" value="Rcat_RBR_RNF14"/>
</dbReference>
<dbReference type="AlphaFoldDB" id="A0A6A6UKX1"/>
<dbReference type="SMART" id="SM00647">
    <property type="entry name" value="IBR"/>
    <property type="match status" value="2"/>
</dbReference>
<sequence>MDERDAEIEVCQAIWPELTQGQEDPYLLNLVVDVELNDPLELLFKEPETVHGEGNVNYVSEKVKYLPPLQVAIALPSGYPETAPPQVSISTTPSWLPREKLQELEDLAFSLWKTGTSDILYCYIERIFEQPQDHFGYTSGIKIGSELRLSLLEFQASVIKAAFDASTIACTVCLERKSGAECYKLARCGHVFCKGCLHDFYTAMIQEGSVQSVTCPSPDCHILSASGGKVQPSIPPAELLDMGMEPETVQRYAYMKRKKAIDSDRSIVRCPRTWCDGSSRSKKYPPMKDIAEMRELDETTTTESTSSDEALNSKIAICDKCELTFCRRCKKTWHGDFAFCGTSEEAAADLASMEFIQQHSCECPSCGSAITKSSGCNHMVCFNCRTHFCYICGTWLEPGNPYPHFNTLGTQCYQQLWVEEDLIERKTLVRRRVPDRAPNFDAQVNAILMEQLRLEDEQ</sequence>
<evidence type="ECO:0000256" key="10">
    <source>
        <dbReference type="ARBA" id="ARBA00044508"/>
    </source>
</evidence>
<feature type="domain" description="RING-type" evidence="12">
    <location>
        <begin position="170"/>
        <end position="216"/>
    </location>
</feature>
<dbReference type="EMBL" id="MU004232">
    <property type="protein sequence ID" value="KAF2672430.1"/>
    <property type="molecule type" value="Genomic_DNA"/>
</dbReference>
<comment type="pathway">
    <text evidence="2">Protein modification; protein ubiquitination.</text>
</comment>
<dbReference type="SMART" id="SM00184">
    <property type="entry name" value="RING"/>
    <property type="match status" value="2"/>
</dbReference>
<accession>A0A6A6UKX1</accession>
<evidence type="ECO:0000259" key="12">
    <source>
        <dbReference type="PROSITE" id="PS50089"/>
    </source>
</evidence>
<dbReference type="PROSITE" id="PS00518">
    <property type="entry name" value="ZF_RING_1"/>
    <property type="match status" value="1"/>
</dbReference>
<evidence type="ECO:0000256" key="2">
    <source>
        <dbReference type="ARBA" id="ARBA00004906"/>
    </source>
</evidence>
<organism evidence="15 16">
    <name type="scientific">Microthyrium microscopicum</name>
    <dbReference type="NCBI Taxonomy" id="703497"/>
    <lineage>
        <taxon>Eukaryota</taxon>
        <taxon>Fungi</taxon>
        <taxon>Dikarya</taxon>
        <taxon>Ascomycota</taxon>
        <taxon>Pezizomycotina</taxon>
        <taxon>Dothideomycetes</taxon>
        <taxon>Dothideomycetes incertae sedis</taxon>
        <taxon>Microthyriales</taxon>
        <taxon>Microthyriaceae</taxon>
        <taxon>Microthyrium</taxon>
    </lineage>
</organism>
<feature type="domain" description="RWD" evidence="13">
    <location>
        <begin position="6"/>
        <end position="134"/>
    </location>
</feature>
<dbReference type="InterPro" id="IPR044066">
    <property type="entry name" value="TRIAD_supradom"/>
</dbReference>
<evidence type="ECO:0000313" key="15">
    <source>
        <dbReference type="EMBL" id="KAF2672430.1"/>
    </source>
</evidence>
<dbReference type="CDD" id="cd23820">
    <property type="entry name" value="RWD_RNF14"/>
    <property type="match status" value="1"/>
</dbReference>
<keyword evidence="7 11" id="KW-0863">Zinc-finger</keyword>
<name>A0A6A6UKX1_9PEZI</name>
<gene>
    <name evidence="15" type="ORF">BT63DRAFT_195454</name>
</gene>
<dbReference type="Gene3D" id="3.30.40.10">
    <property type="entry name" value="Zinc/RING finger domain, C3HC4 (zinc finger)"/>
    <property type="match status" value="1"/>
</dbReference>
<evidence type="ECO:0000256" key="4">
    <source>
        <dbReference type="ARBA" id="ARBA00022679"/>
    </source>
</evidence>
<dbReference type="InterPro" id="IPR017907">
    <property type="entry name" value="Znf_RING_CS"/>
</dbReference>
<evidence type="ECO:0000256" key="5">
    <source>
        <dbReference type="ARBA" id="ARBA00022723"/>
    </source>
</evidence>
<dbReference type="SUPFAM" id="SSF54495">
    <property type="entry name" value="UBC-like"/>
    <property type="match status" value="1"/>
</dbReference>
<reference evidence="15" key="1">
    <citation type="journal article" date="2020" name="Stud. Mycol.">
        <title>101 Dothideomycetes genomes: a test case for predicting lifestyles and emergence of pathogens.</title>
        <authorList>
            <person name="Haridas S."/>
            <person name="Albert R."/>
            <person name="Binder M."/>
            <person name="Bloem J."/>
            <person name="Labutti K."/>
            <person name="Salamov A."/>
            <person name="Andreopoulos B."/>
            <person name="Baker S."/>
            <person name="Barry K."/>
            <person name="Bills G."/>
            <person name="Bluhm B."/>
            <person name="Cannon C."/>
            <person name="Castanera R."/>
            <person name="Culley D."/>
            <person name="Daum C."/>
            <person name="Ezra D."/>
            <person name="Gonzalez J."/>
            <person name="Henrissat B."/>
            <person name="Kuo A."/>
            <person name="Liang C."/>
            <person name="Lipzen A."/>
            <person name="Lutzoni F."/>
            <person name="Magnuson J."/>
            <person name="Mondo S."/>
            <person name="Nolan M."/>
            <person name="Ohm R."/>
            <person name="Pangilinan J."/>
            <person name="Park H.-J."/>
            <person name="Ramirez L."/>
            <person name="Alfaro M."/>
            <person name="Sun H."/>
            <person name="Tritt A."/>
            <person name="Yoshinaga Y."/>
            <person name="Zwiers L.-H."/>
            <person name="Turgeon B."/>
            <person name="Goodwin S."/>
            <person name="Spatafora J."/>
            <person name="Crous P."/>
            <person name="Grigoriev I."/>
        </authorList>
    </citation>
    <scope>NUCLEOTIDE SEQUENCE</scope>
    <source>
        <strain evidence="15">CBS 115976</strain>
    </source>
</reference>
<evidence type="ECO:0000256" key="6">
    <source>
        <dbReference type="ARBA" id="ARBA00022737"/>
    </source>
</evidence>
<keyword evidence="8" id="KW-0833">Ubl conjugation pathway</keyword>
<dbReference type="GO" id="GO:0061630">
    <property type="term" value="F:ubiquitin protein ligase activity"/>
    <property type="evidence" value="ECO:0007669"/>
    <property type="project" value="UniProtKB-EC"/>
</dbReference>
<proteinExistence type="inferred from homology"/>
<evidence type="ECO:0000313" key="16">
    <source>
        <dbReference type="Proteomes" id="UP000799302"/>
    </source>
</evidence>
<keyword evidence="5" id="KW-0479">Metal-binding</keyword>
<comment type="catalytic activity">
    <reaction evidence="1">
        <text>[E2 ubiquitin-conjugating enzyme]-S-ubiquitinyl-L-cysteine + [acceptor protein]-L-lysine = [E2 ubiquitin-conjugating enzyme]-L-cysteine + [acceptor protein]-N(6)-ubiquitinyl-L-lysine.</text>
        <dbReference type="EC" id="2.3.2.31"/>
    </reaction>
</comment>
<dbReference type="Pfam" id="PF01485">
    <property type="entry name" value="IBR"/>
    <property type="match status" value="1"/>
</dbReference>
<evidence type="ECO:0000256" key="8">
    <source>
        <dbReference type="ARBA" id="ARBA00022786"/>
    </source>
</evidence>
<protein>
    <recommendedName>
        <fullName evidence="3">RBR-type E3 ubiquitin transferase</fullName>
        <ecNumber evidence="3">2.3.2.31</ecNumber>
    </recommendedName>
</protein>
<keyword evidence="4" id="KW-0808">Transferase</keyword>
<dbReference type="EC" id="2.3.2.31" evidence="3"/>
<keyword evidence="16" id="KW-1185">Reference proteome</keyword>
<dbReference type="OrthoDB" id="1431934at2759"/>
<evidence type="ECO:0000259" key="14">
    <source>
        <dbReference type="PROSITE" id="PS51873"/>
    </source>
</evidence>
<feature type="domain" description="RING-type" evidence="14">
    <location>
        <begin position="166"/>
        <end position="416"/>
    </location>
</feature>
<evidence type="ECO:0000256" key="3">
    <source>
        <dbReference type="ARBA" id="ARBA00012251"/>
    </source>
</evidence>
<dbReference type="GO" id="GO:0008270">
    <property type="term" value="F:zinc ion binding"/>
    <property type="evidence" value="ECO:0007669"/>
    <property type="project" value="UniProtKB-KW"/>
</dbReference>
<dbReference type="PROSITE" id="PS51873">
    <property type="entry name" value="TRIAD"/>
    <property type="match status" value="1"/>
</dbReference>
<dbReference type="Gene3D" id="3.10.110.10">
    <property type="entry name" value="Ubiquitin Conjugating Enzyme"/>
    <property type="match status" value="1"/>
</dbReference>
<evidence type="ECO:0000259" key="13">
    <source>
        <dbReference type="PROSITE" id="PS50908"/>
    </source>
</evidence>
<dbReference type="InterPro" id="IPR013083">
    <property type="entry name" value="Znf_RING/FYVE/PHD"/>
</dbReference>
<evidence type="ECO:0000256" key="1">
    <source>
        <dbReference type="ARBA" id="ARBA00001798"/>
    </source>
</evidence>
<dbReference type="Proteomes" id="UP000799302">
    <property type="component" value="Unassembled WGS sequence"/>
</dbReference>